<evidence type="ECO:0000313" key="6">
    <source>
        <dbReference type="Proteomes" id="UP001330434"/>
    </source>
</evidence>
<organism evidence="5 6">
    <name type="scientific">Candidatus Bealeia paramacronuclearis</name>
    <dbReference type="NCBI Taxonomy" id="1921001"/>
    <lineage>
        <taxon>Bacteria</taxon>
        <taxon>Pseudomonadati</taxon>
        <taxon>Pseudomonadota</taxon>
        <taxon>Alphaproteobacteria</taxon>
        <taxon>Holosporales</taxon>
        <taxon>Holosporaceae</taxon>
        <taxon>Candidatus Bealeia</taxon>
    </lineage>
</organism>
<keyword evidence="3" id="KW-0238">DNA-binding</keyword>
<dbReference type="InterPro" id="IPR050534">
    <property type="entry name" value="Coronavir_polyprotein_1ab"/>
</dbReference>
<keyword evidence="3" id="KW-0347">Helicase</keyword>
<evidence type="ECO:0000259" key="4">
    <source>
        <dbReference type="SMART" id="SM00382"/>
    </source>
</evidence>
<protein>
    <recommendedName>
        <fullName evidence="3">ATP-dependent RecD2 DNA helicase</fullName>
        <ecNumber evidence="3">5.6.2.3</ecNumber>
    </recommendedName>
    <alternativeName>
        <fullName evidence="3">DNA 5'-3' helicase subunit RecD2</fullName>
    </alternativeName>
</protein>
<dbReference type="Pfam" id="PF14490">
    <property type="entry name" value="HHH_RecD2"/>
    <property type="match status" value="1"/>
</dbReference>
<dbReference type="EC" id="5.6.2.3" evidence="3"/>
<dbReference type="InterPro" id="IPR027785">
    <property type="entry name" value="UvrD-like_helicase_C"/>
</dbReference>
<dbReference type="SUPFAM" id="SSF47781">
    <property type="entry name" value="RuvA domain 2-like"/>
    <property type="match status" value="1"/>
</dbReference>
<geneLocation type="plasmid" evidence="5 6">
    <name>pBealeia1</name>
</geneLocation>
<evidence type="ECO:0000256" key="2">
    <source>
        <dbReference type="ARBA" id="ARBA00022840"/>
    </source>
</evidence>
<accession>A0ABZ2C899</accession>
<keyword evidence="2 3" id="KW-0067">ATP-binding</keyword>
<reference evidence="5 6" key="1">
    <citation type="journal article" date="2024" name="Environ. Microbiol.">
        <title>Novel evolutionary insights on the interactions of the Holosporales (Alphaproteobacteria) with eukaryotic hosts from comparative genomics.</title>
        <authorList>
            <person name="Giovannini M."/>
            <person name="Petroni G."/>
            <person name="Castelli M."/>
        </authorList>
    </citation>
    <scope>NUCLEOTIDE SEQUENCE [LARGE SCALE GENOMIC DNA]</scope>
    <source>
        <strain evidence="5 6">US_Bl 15I1</strain>
    </source>
</reference>
<dbReference type="Gene3D" id="3.40.50.300">
    <property type="entry name" value="P-loop containing nucleotide triphosphate hydrolases"/>
    <property type="match status" value="2"/>
</dbReference>
<keyword evidence="3" id="KW-0378">Hydrolase</keyword>
<feature type="domain" description="AAA+ ATPase" evidence="4">
    <location>
        <begin position="344"/>
        <end position="485"/>
    </location>
</feature>
<dbReference type="InterPro" id="IPR010994">
    <property type="entry name" value="RuvA_2-like"/>
</dbReference>
<name>A0ABZ2C899_9PROT</name>
<dbReference type="Proteomes" id="UP001330434">
    <property type="component" value="Plasmid pBealeia1"/>
</dbReference>
<dbReference type="SMART" id="SM00382">
    <property type="entry name" value="AAA"/>
    <property type="match status" value="1"/>
</dbReference>
<dbReference type="InterPro" id="IPR006345">
    <property type="entry name" value="RecD2"/>
</dbReference>
<comment type="catalytic activity">
    <reaction evidence="3">
        <text>ATP + H2O = ADP + phosphate + H(+)</text>
        <dbReference type="Rhea" id="RHEA:13065"/>
        <dbReference type="ChEBI" id="CHEBI:15377"/>
        <dbReference type="ChEBI" id="CHEBI:15378"/>
        <dbReference type="ChEBI" id="CHEBI:30616"/>
        <dbReference type="ChEBI" id="CHEBI:43474"/>
        <dbReference type="ChEBI" id="CHEBI:456216"/>
        <dbReference type="EC" id="5.6.2.3"/>
    </reaction>
</comment>
<evidence type="ECO:0000256" key="1">
    <source>
        <dbReference type="ARBA" id="ARBA00022741"/>
    </source>
</evidence>
<sequence length="728" mass="81358">MSQLAIQTVLEEKLTGIIERVTFYSEETGFCVLRVQVKGFVDLVTVIGHAPAINAGEFLETSGTWVHNATYGRQFKATSLTPLPPCTPEGIIKYLGSGLIRGMRASTAQKLVEHFGETILDILDNDPKRLSEVAGIGEKKAEIIGKSWEEQKVVRNIMLFLHQHGVSSSKAFRIFQTYGENAIWIIQKNPYRLARDIKGIGFLSADKIAEKMNVAKDSLMRVQAGISHCLLEIVEAGSCGYPREGLIEKSIELLDVSRERVEEGIQEELLSGHIVADTVEDEDCLFLKGMHIAEYQSARILKTLNASTSGWSNTDAEKAAQWIENTHRISLASSQKRAIQKALQSRVMIITGGPGVGKTTLVKSLVYIFEAMKLKVKLCAPTGRAAKRLSEVTGRDALTVHRLLEVSPNDGKFKRNVENPLDCDVLFVDESSMIDTSLLFGILKAMPPKGSLFFIGDIDQLPSVGAGQVLKDMIESEQLPVARLTEIFRQAQNSEIVRNAYRVNSGQIPRTDLIFEAGDFCFCESESPELAVDQIVEMVTKKIPEQLNISARQVQVLCPMRRSLTGVNNLNVVLQKAINSSPSVYVERFGIRFQINDKVMQIVNNYDKDVYNGDIGYITGIDHEDKSLSIDFEGHIVFYNFEELDEITLAYAVSVHKSQGSEYKAVVIPILMQHYMMLQRNLLYTGITRGKEKVVLVGEKKALWIAVKNYRLAKRYTKLKEWLTSENL</sequence>
<dbReference type="HAMAP" id="MF_01488">
    <property type="entry name" value="RecD2"/>
    <property type="match status" value="1"/>
</dbReference>
<evidence type="ECO:0000256" key="3">
    <source>
        <dbReference type="HAMAP-Rule" id="MF_01488"/>
    </source>
</evidence>
<proteinExistence type="inferred from homology"/>
<dbReference type="InterPro" id="IPR055446">
    <property type="entry name" value="RecD2_N_OB"/>
</dbReference>
<dbReference type="InterPro" id="IPR041451">
    <property type="entry name" value="RecD2_SH13"/>
</dbReference>
<dbReference type="Gene3D" id="1.10.150.20">
    <property type="entry name" value="5' to 3' exonuclease, C-terminal subdomain"/>
    <property type="match status" value="1"/>
</dbReference>
<dbReference type="InterPro" id="IPR029493">
    <property type="entry name" value="RecD2-like_HHH"/>
</dbReference>
<dbReference type="Pfam" id="PF14520">
    <property type="entry name" value="HHH_5"/>
    <property type="match status" value="1"/>
</dbReference>
<dbReference type="EMBL" id="CP133271">
    <property type="protein sequence ID" value="WVX67745.1"/>
    <property type="molecule type" value="Genomic_DNA"/>
</dbReference>
<dbReference type="Pfam" id="PF13245">
    <property type="entry name" value="AAA_19"/>
    <property type="match status" value="1"/>
</dbReference>
<dbReference type="PANTHER" id="PTHR43788:SF6">
    <property type="entry name" value="DNA HELICASE B"/>
    <property type="match status" value="1"/>
</dbReference>
<keyword evidence="1 3" id="KW-0547">Nucleotide-binding</keyword>
<dbReference type="CDD" id="cd17933">
    <property type="entry name" value="DEXSc_RecD-like"/>
    <property type="match status" value="1"/>
</dbReference>
<comment type="similarity">
    <text evidence="3">Belongs to the RecD family. RecD2 subfamily.</text>
</comment>
<keyword evidence="6" id="KW-1185">Reference proteome</keyword>
<dbReference type="Pfam" id="PF23139">
    <property type="entry name" value="OB_YrrC"/>
    <property type="match status" value="1"/>
</dbReference>
<dbReference type="Gene3D" id="1.10.10.2220">
    <property type="match status" value="1"/>
</dbReference>
<keyword evidence="5" id="KW-0614">Plasmid</keyword>
<dbReference type="Pfam" id="PF18335">
    <property type="entry name" value="SH3_13"/>
    <property type="match status" value="1"/>
</dbReference>
<comment type="function">
    <text evidence="3">DNA-dependent ATPase and ATP-dependent 5'-3' DNA helicase. Has no activity on blunt DNA or DNA with 3'-overhangs, requires at least 10 bases of 5'-ssDNA for helicase activity.</text>
</comment>
<dbReference type="NCBIfam" id="TIGR01448">
    <property type="entry name" value="recD_rel"/>
    <property type="match status" value="1"/>
</dbReference>
<gene>
    <name evidence="3" type="primary">recD2</name>
    <name evidence="5" type="ORF">Bealeia1_01964</name>
</gene>
<dbReference type="CDD" id="cd18809">
    <property type="entry name" value="SF1_C_RecD"/>
    <property type="match status" value="1"/>
</dbReference>
<dbReference type="InterPro" id="IPR003593">
    <property type="entry name" value="AAA+_ATPase"/>
</dbReference>
<dbReference type="PANTHER" id="PTHR43788">
    <property type="entry name" value="DNA2/NAM7 HELICASE FAMILY MEMBER"/>
    <property type="match status" value="1"/>
</dbReference>
<dbReference type="InterPro" id="IPR027417">
    <property type="entry name" value="P-loop_NTPase"/>
</dbReference>
<dbReference type="Pfam" id="PF13538">
    <property type="entry name" value="UvrD_C_2"/>
    <property type="match status" value="1"/>
</dbReference>
<dbReference type="Gene3D" id="2.30.30.940">
    <property type="match status" value="1"/>
</dbReference>
<dbReference type="SUPFAM" id="SSF52540">
    <property type="entry name" value="P-loop containing nucleoside triphosphate hydrolases"/>
    <property type="match status" value="2"/>
</dbReference>
<feature type="binding site" evidence="3">
    <location>
        <begin position="355"/>
        <end position="359"/>
    </location>
    <ligand>
        <name>ATP</name>
        <dbReference type="ChEBI" id="CHEBI:30616"/>
    </ligand>
</feature>
<keyword evidence="3" id="KW-0413">Isomerase</keyword>
<dbReference type="RefSeq" id="WP_338453788.1">
    <property type="nucleotide sequence ID" value="NZ_CP133271.1"/>
</dbReference>
<evidence type="ECO:0000313" key="5">
    <source>
        <dbReference type="EMBL" id="WVX67745.1"/>
    </source>
</evidence>